<name>A0A6N7WNT0_9FIRM</name>
<reference evidence="3 4" key="1">
    <citation type="submission" date="2019-08" db="EMBL/GenBank/DDBJ databases">
        <title>In-depth cultivation of the pig gut microbiome towards novel bacterial diversity and tailored functional studies.</title>
        <authorList>
            <person name="Wylensek D."/>
            <person name="Hitch T.C.A."/>
            <person name="Clavel T."/>
        </authorList>
    </citation>
    <scope>NUCLEOTIDE SEQUENCE [LARGE SCALE GENOMIC DNA]</scope>
    <source>
        <strain evidence="3 4">WCA-389-WT-23B</strain>
    </source>
</reference>
<dbReference type="AlphaFoldDB" id="A0A6N7WNT0"/>
<feature type="transmembrane region" description="Helical" evidence="2">
    <location>
        <begin position="26"/>
        <end position="43"/>
    </location>
</feature>
<feature type="compositionally biased region" description="Basic and acidic residues" evidence="1">
    <location>
        <begin position="142"/>
        <end position="155"/>
    </location>
</feature>
<dbReference type="InterPro" id="IPR024414">
    <property type="entry name" value="Uncharacterised_PrgI"/>
</dbReference>
<dbReference type="Pfam" id="PF12666">
    <property type="entry name" value="PrgI"/>
    <property type="match status" value="1"/>
</dbReference>
<dbReference type="RefSeq" id="WP_154467881.1">
    <property type="nucleotide sequence ID" value="NZ_VUMI01000065.1"/>
</dbReference>
<keyword evidence="2" id="KW-0812">Transmembrane</keyword>
<accession>A0A6N7WNT0</accession>
<dbReference type="Proteomes" id="UP000436047">
    <property type="component" value="Unassembled WGS sequence"/>
</dbReference>
<dbReference type="GeneID" id="86056351"/>
<evidence type="ECO:0000256" key="1">
    <source>
        <dbReference type="SAM" id="MobiDB-lite"/>
    </source>
</evidence>
<keyword evidence="4" id="KW-1185">Reference proteome</keyword>
<sequence length="155" mass="17344">MAYVPVPKDLTKVKTKVAFNLTKRQLVCFGCGALIGVPLFFLLKGPAGTSTAVMCMMFVMLPFFLLAMYEKHGQPLEKVLGNLIRVMVIRPKERPYRTNNFYAVLQRQANLDEEVSHIVYGNQTLAAPAVRKKRGKSCAAGQDKEKAVPRRQKAD</sequence>
<keyword evidence="2" id="KW-1133">Transmembrane helix</keyword>
<evidence type="ECO:0000313" key="3">
    <source>
        <dbReference type="EMBL" id="MSS91445.1"/>
    </source>
</evidence>
<comment type="caution">
    <text evidence="3">The sequence shown here is derived from an EMBL/GenBank/DDBJ whole genome shotgun (WGS) entry which is preliminary data.</text>
</comment>
<gene>
    <name evidence="3" type="ORF">FYJ45_25415</name>
</gene>
<feature type="region of interest" description="Disordered" evidence="1">
    <location>
        <begin position="131"/>
        <end position="155"/>
    </location>
</feature>
<evidence type="ECO:0000313" key="4">
    <source>
        <dbReference type="Proteomes" id="UP000436047"/>
    </source>
</evidence>
<proteinExistence type="predicted"/>
<feature type="transmembrane region" description="Helical" evidence="2">
    <location>
        <begin position="49"/>
        <end position="69"/>
    </location>
</feature>
<keyword evidence="2" id="KW-0472">Membrane</keyword>
<protein>
    <submittedName>
        <fullName evidence="3">PrgI family protein</fullName>
    </submittedName>
</protein>
<evidence type="ECO:0000256" key="2">
    <source>
        <dbReference type="SAM" id="Phobius"/>
    </source>
</evidence>
<organism evidence="3 4">
    <name type="scientific">Eisenbergiella porci</name>
    <dbReference type="NCBI Taxonomy" id="2652274"/>
    <lineage>
        <taxon>Bacteria</taxon>
        <taxon>Bacillati</taxon>
        <taxon>Bacillota</taxon>
        <taxon>Clostridia</taxon>
        <taxon>Lachnospirales</taxon>
        <taxon>Lachnospiraceae</taxon>
        <taxon>Eisenbergiella</taxon>
    </lineage>
</organism>
<dbReference type="EMBL" id="VUMI01000065">
    <property type="protein sequence ID" value="MSS91445.1"/>
    <property type="molecule type" value="Genomic_DNA"/>
</dbReference>